<keyword evidence="2" id="KW-0732">Signal</keyword>
<dbReference type="Gene3D" id="3.50.50.60">
    <property type="entry name" value="FAD/NAD(P)-binding domain"/>
    <property type="match status" value="1"/>
</dbReference>
<dbReference type="HOGENOM" id="CLU_028280_0_0_1"/>
<dbReference type="eggNOG" id="ENOG502R1TU">
    <property type="taxonomic scope" value="Eukaryota"/>
</dbReference>
<dbReference type="RefSeq" id="XP_002478054.1">
    <property type="nucleotide sequence ID" value="XM_002478009.1"/>
</dbReference>
<organism evidence="3 4">
    <name type="scientific">Talaromyces stipitatus (strain ATCC 10500 / CBS 375.48 / QM 6759 / NRRL 1006)</name>
    <name type="common">Penicillium stipitatum</name>
    <dbReference type="NCBI Taxonomy" id="441959"/>
    <lineage>
        <taxon>Eukaryota</taxon>
        <taxon>Fungi</taxon>
        <taxon>Dikarya</taxon>
        <taxon>Ascomycota</taxon>
        <taxon>Pezizomycotina</taxon>
        <taxon>Eurotiomycetes</taxon>
        <taxon>Eurotiomycetidae</taxon>
        <taxon>Eurotiales</taxon>
        <taxon>Trichocomaceae</taxon>
        <taxon>Talaromyces</taxon>
        <taxon>Talaromyces sect. Talaromyces</taxon>
    </lineage>
</organism>
<feature type="region of interest" description="Disordered" evidence="1">
    <location>
        <begin position="461"/>
        <end position="525"/>
    </location>
</feature>
<dbReference type="OrthoDB" id="68575at2759"/>
<evidence type="ECO:0000313" key="3">
    <source>
        <dbReference type="EMBL" id="EED21091.1"/>
    </source>
</evidence>
<evidence type="ECO:0000256" key="2">
    <source>
        <dbReference type="SAM" id="SignalP"/>
    </source>
</evidence>
<dbReference type="PhylomeDB" id="B8LZ47"/>
<feature type="signal peptide" evidence="2">
    <location>
        <begin position="1"/>
        <end position="18"/>
    </location>
</feature>
<evidence type="ECO:0008006" key="5">
    <source>
        <dbReference type="Google" id="ProtNLM"/>
    </source>
</evidence>
<evidence type="ECO:0000313" key="4">
    <source>
        <dbReference type="Proteomes" id="UP000001745"/>
    </source>
</evidence>
<dbReference type="Gene3D" id="1.10.405.20">
    <property type="match status" value="1"/>
</dbReference>
<gene>
    <name evidence="3" type="ORF">TSTA_083240</name>
</gene>
<keyword evidence="4" id="KW-1185">Reference proteome</keyword>
<dbReference type="VEuPathDB" id="FungiDB:TSTA_083240"/>
<dbReference type="EMBL" id="EQ962653">
    <property type="protein sequence ID" value="EED21091.1"/>
    <property type="molecule type" value="Genomic_DNA"/>
</dbReference>
<dbReference type="InParanoid" id="B8LZ47"/>
<name>B8LZ47_TALSN</name>
<dbReference type="InterPro" id="IPR036188">
    <property type="entry name" value="FAD/NAD-bd_sf"/>
</dbReference>
<feature type="chain" id="PRO_5002877328" description="FAD dependent oxidoreductase" evidence="2">
    <location>
        <begin position="19"/>
        <end position="525"/>
    </location>
</feature>
<accession>B8LZ47</accession>
<feature type="compositionally biased region" description="Low complexity" evidence="1">
    <location>
        <begin position="498"/>
        <end position="525"/>
    </location>
</feature>
<proteinExistence type="predicted"/>
<protein>
    <recommendedName>
        <fullName evidence="5">FAD dependent oxidoreductase</fullName>
    </recommendedName>
</protein>
<dbReference type="AlphaFoldDB" id="B8LZ47"/>
<dbReference type="Gene3D" id="3.30.70.1990">
    <property type="match status" value="1"/>
</dbReference>
<dbReference type="SUPFAM" id="SSF51905">
    <property type="entry name" value="FAD/NAD(P)-binding domain"/>
    <property type="match status" value="1"/>
</dbReference>
<dbReference type="GeneID" id="8105202"/>
<dbReference type="Proteomes" id="UP000001745">
    <property type="component" value="Unassembled WGS sequence"/>
</dbReference>
<evidence type="ECO:0000256" key="1">
    <source>
        <dbReference type="SAM" id="MobiDB-lite"/>
    </source>
</evidence>
<feature type="compositionally biased region" description="Polar residues" evidence="1">
    <location>
        <begin position="467"/>
        <end position="484"/>
    </location>
</feature>
<sequence>MSGIRLLYMSQLTALVFSQSNSSLFDPCSHAPEDVMVRDIVVIGGGTSGTYGAIGLKDMGRSVAVVEKNPHFGGHVNTYTDPESGLALDFGVQGYGNDSITQAFFSRFDIPLIPLIQGNGEIIADFKTGENVSTLVPGSSMVTYSEQTSMHYPNPALGLHLPQPVPEDLLLPFRDFVNKYSIQNATYTIWRYTSPGKDLLDQLTLYVILGCNAASIPLLGGRGHDVMTRNNSELFGKAEEEFGDSALLSSQVIAASRSNDSVSLVVQTPTTKKLILASQILFSAPIVLDNLNNFDLDAPESDLFSQIYYSYWYTALVTDTGLQPGYVYEHAASDTLYNIPIEPYTFRVGITRVSNIHTAFYGSMEALSETEVKARIAENIQVLSGNSSTPRFLDFASHVPFKQQVPAIAVADGFYNKLNALQGYRGMHYTGNAFDASGSSSLFNFTLQLLPNINQGIDAHPVDPSMGTCNNAGGTSEDTPASEGTTNSSDDITDTSDDTIAATEDGTGTSEDTTTQVSENTTETY</sequence>
<dbReference type="OMA" id="WESHSTP"/>
<dbReference type="Pfam" id="PF13450">
    <property type="entry name" value="NAD_binding_8"/>
    <property type="match status" value="1"/>
</dbReference>
<reference evidence="4" key="1">
    <citation type="journal article" date="2015" name="Genome Announc.">
        <title>Genome sequence of the AIDS-associated pathogen Penicillium marneffei (ATCC18224) and its near taxonomic relative Talaromyces stipitatus (ATCC10500).</title>
        <authorList>
            <person name="Nierman W.C."/>
            <person name="Fedorova-Abrams N.D."/>
            <person name="Andrianopoulos A."/>
        </authorList>
    </citation>
    <scope>NUCLEOTIDE SEQUENCE [LARGE SCALE GENOMIC DNA]</scope>
    <source>
        <strain evidence="4">ATCC 10500 / CBS 375.48 / QM 6759 / NRRL 1006</strain>
    </source>
</reference>